<name>A0A8S1EAH3_9PELO</name>
<dbReference type="EMBL" id="CADEPM010000001">
    <property type="protein sequence ID" value="CAB3397055.1"/>
    <property type="molecule type" value="Genomic_DNA"/>
</dbReference>
<gene>
    <name evidence="1" type="ORF">CBOVIS_LOCUS525</name>
</gene>
<dbReference type="InterPro" id="IPR036052">
    <property type="entry name" value="TrpB-like_PALP_sf"/>
</dbReference>
<accession>A0A8S1EAH3</accession>
<comment type="caution">
    <text evidence="1">The sequence shown here is derived from an EMBL/GenBank/DDBJ whole genome shotgun (WGS) entry which is preliminary data.</text>
</comment>
<protein>
    <submittedName>
        <fullName evidence="1">Uncharacterized protein</fullName>
    </submittedName>
</protein>
<dbReference type="Proteomes" id="UP000494206">
    <property type="component" value="Unassembled WGS sequence"/>
</dbReference>
<keyword evidence="2" id="KW-1185">Reference proteome</keyword>
<dbReference type="Gene3D" id="3.40.50.1100">
    <property type="match status" value="1"/>
</dbReference>
<dbReference type="OrthoDB" id="5857320at2759"/>
<dbReference type="SUPFAM" id="SSF53686">
    <property type="entry name" value="Tryptophan synthase beta subunit-like PLP-dependent enzymes"/>
    <property type="match status" value="1"/>
</dbReference>
<evidence type="ECO:0000313" key="2">
    <source>
        <dbReference type="Proteomes" id="UP000494206"/>
    </source>
</evidence>
<sequence length="80" mass="9053">MARRLANEEAILGVVFSGVNVAAAIELAKRPENKEKLIVTTVNNFAENYFTCVSGVEKIDEGCLLDYYDQIFCYCQYTYI</sequence>
<organism evidence="1 2">
    <name type="scientific">Caenorhabditis bovis</name>
    <dbReference type="NCBI Taxonomy" id="2654633"/>
    <lineage>
        <taxon>Eukaryota</taxon>
        <taxon>Metazoa</taxon>
        <taxon>Ecdysozoa</taxon>
        <taxon>Nematoda</taxon>
        <taxon>Chromadorea</taxon>
        <taxon>Rhabditida</taxon>
        <taxon>Rhabditina</taxon>
        <taxon>Rhabditomorpha</taxon>
        <taxon>Rhabditoidea</taxon>
        <taxon>Rhabditidae</taxon>
        <taxon>Peloderinae</taxon>
        <taxon>Caenorhabditis</taxon>
    </lineage>
</organism>
<proteinExistence type="predicted"/>
<dbReference type="AlphaFoldDB" id="A0A8S1EAH3"/>
<evidence type="ECO:0000313" key="1">
    <source>
        <dbReference type="EMBL" id="CAB3397055.1"/>
    </source>
</evidence>
<reference evidence="1 2" key="1">
    <citation type="submission" date="2020-04" db="EMBL/GenBank/DDBJ databases">
        <authorList>
            <person name="Laetsch R D."/>
            <person name="Stevens L."/>
            <person name="Kumar S."/>
            <person name="Blaxter L. M."/>
        </authorList>
    </citation>
    <scope>NUCLEOTIDE SEQUENCE [LARGE SCALE GENOMIC DNA]</scope>
</reference>